<dbReference type="Proteomes" id="UP000327000">
    <property type="component" value="Unassembled WGS sequence"/>
</dbReference>
<protein>
    <submittedName>
        <fullName evidence="2">Uncharacterized protein</fullName>
    </submittedName>
</protein>
<dbReference type="AlphaFoldDB" id="A0A5N5WE84"/>
<keyword evidence="3" id="KW-1185">Reference proteome</keyword>
<reference evidence="2 3" key="1">
    <citation type="journal article" date="2019" name="Microb. Cell Fact.">
        <title>Exploring novel herbicidin analogues by transcriptional regulator overexpression and MS/MS molecular networking.</title>
        <authorList>
            <person name="Shi Y."/>
            <person name="Gu R."/>
            <person name="Li Y."/>
            <person name="Wang X."/>
            <person name="Ren W."/>
            <person name="Li X."/>
            <person name="Wang L."/>
            <person name="Xie Y."/>
            <person name="Hong B."/>
        </authorList>
    </citation>
    <scope>NUCLEOTIDE SEQUENCE [LARGE SCALE GENOMIC DNA]</scope>
    <source>
        <strain evidence="2 3">US-43</strain>
    </source>
</reference>
<comment type="caution">
    <text evidence="2">The sequence shown here is derived from an EMBL/GenBank/DDBJ whole genome shotgun (WGS) entry which is preliminary data.</text>
</comment>
<dbReference type="OrthoDB" id="9909757at2"/>
<feature type="region of interest" description="Disordered" evidence="1">
    <location>
        <begin position="42"/>
        <end position="63"/>
    </location>
</feature>
<evidence type="ECO:0000256" key="1">
    <source>
        <dbReference type="SAM" id="MobiDB-lite"/>
    </source>
</evidence>
<organism evidence="2 3">
    <name type="scientific">Streptomyces mobaraensis</name>
    <name type="common">Streptoverticillium mobaraense</name>
    <dbReference type="NCBI Taxonomy" id="35621"/>
    <lineage>
        <taxon>Bacteria</taxon>
        <taxon>Bacillati</taxon>
        <taxon>Actinomycetota</taxon>
        <taxon>Actinomycetes</taxon>
        <taxon>Kitasatosporales</taxon>
        <taxon>Streptomycetaceae</taxon>
        <taxon>Streptomyces</taxon>
    </lineage>
</organism>
<dbReference type="RefSeq" id="WP_152262428.1">
    <property type="nucleotide sequence ID" value="NZ_VOKX01000007.1"/>
</dbReference>
<name>A0A5N5WE84_STRMB</name>
<accession>A0A5N5WE84</accession>
<proteinExistence type="predicted"/>
<gene>
    <name evidence="2" type="ORF">FRZ00_03790</name>
</gene>
<evidence type="ECO:0000313" key="3">
    <source>
        <dbReference type="Proteomes" id="UP000327000"/>
    </source>
</evidence>
<evidence type="ECO:0000313" key="2">
    <source>
        <dbReference type="EMBL" id="KAB7851250.1"/>
    </source>
</evidence>
<dbReference type="EMBL" id="VOKX01000007">
    <property type="protein sequence ID" value="KAB7851250.1"/>
    <property type="molecule type" value="Genomic_DNA"/>
</dbReference>
<sequence>MHQENAARWIEVGLALRVFGPDAFRLLRRMLAAGVRIGISGLAGGPRHSGPVKPSCKHGGRCD</sequence>